<keyword evidence="7 9" id="KW-0408">Iron</keyword>
<evidence type="ECO:0000256" key="2">
    <source>
        <dbReference type="ARBA" id="ARBA00005179"/>
    </source>
</evidence>
<dbReference type="InterPro" id="IPR001128">
    <property type="entry name" value="Cyt_P450"/>
</dbReference>
<dbReference type="InterPro" id="IPR036396">
    <property type="entry name" value="Cyt_P450_sf"/>
</dbReference>
<feature type="binding site" description="axial binding residue" evidence="9">
    <location>
        <position position="444"/>
    </location>
    <ligand>
        <name>heme</name>
        <dbReference type="ChEBI" id="CHEBI:30413"/>
    </ligand>
    <ligandPart>
        <name>Fe</name>
        <dbReference type="ChEBI" id="CHEBI:18248"/>
    </ligandPart>
</feature>
<dbReference type="Proteomes" id="UP000284706">
    <property type="component" value="Unassembled WGS sequence"/>
</dbReference>
<dbReference type="EMBL" id="NHYE01005276">
    <property type="protein sequence ID" value="PPQ75258.1"/>
    <property type="molecule type" value="Genomic_DNA"/>
</dbReference>
<sequence>MAIDYVSVASLLLVVWCIERIVASVFRTSESHGAPHPPGPKPKPLIGNALDFPTSNAQEVYIEWGTKYNSGFVYASAMGNKILILNKFKDADELFEHRARKYSDRPEIPVTKLFGWEYNLALYPYGDKWRFHRKICQQNFRAEATRDYYEVLLQKVHGLLSQLLTDPANFDEHQRMLSISAPMMTMYGYDVKSFEDPCIVAAEGGITAGTPFLVPGGTLINTFPILAKIKVPLWLPGVSTWRIAARIRDFSHEMQRIPYEFAKKAFDEGTEMETFMSRFFKKKTMFGASEEEERAFKNIASTVYGAASDTTISTFRSFFYLMAVHPEVQRKAQEEIDQVIGSERLPDFEDRASLPYTDAIYREVLRYAPPLPLGVAHSLSEDDYYKGYFIPKGTIVFGNIWAMTRDDEVYPEPHKFKPERHLDNNGQLCADHRILAYGFGRRVCVGKHLASAMLWITMASVLACFRIEKSKDEFGKEIDISDDYDDFGTLRHKSKYQCSFVPRSELVKHLVSGLQ</sequence>
<dbReference type="InParanoid" id="A0A409W9T3"/>
<evidence type="ECO:0000256" key="1">
    <source>
        <dbReference type="ARBA" id="ARBA00001971"/>
    </source>
</evidence>
<keyword evidence="10" id="KW-0732">Signal</keyword>
<dbReference type="PRINTS" id="PR00463">
    <property type="entry name" value="EP450I"/>
</dbReference>
<keyword evidence="5 9" id="KW-0479">Metal-binding</keyword>
<proteinExistence type="inferred from homology"/>
<evidence type="ECO:0000256" key="3">
    <source>
        <dbReference type="ARBA" id="ARBA00010617"/>
    </source>
</evidence>
<evidence type="ECO:0000313" key="11">
    <source>
        <dbReference type="EMBL" id="PPQ75258.1"/>
    </source>
</evidence>
<dbReference type="Gene3D" id="1.10.630.10">
    <property type="entry name" value="Cytochrome P450"/>
    <property type="match status" value="1"/>
</dbReference>
<comment type="pathway">
    <text evidence="2">Secondary metabolite biosynthesis.</text>
</comment>
<evidence type="ECO:0000256" key="8">
    <source>
        <dbReference type="ARBA" id="ARBA00023033"/>
    </source>
</evidence>
<evidence type="ECO:0000256" key="6">
    <source>
        <dbReference type="ARBA" id="ARBA00023002"/>
    </source>
</evidence>
<accession>A0A409W9T3</accession>
<dbReference type="PRINTS" id="PR00385">
    <property type="entry name" value="P450"/>
</dbReference>
<evidence type="ECO:0008006" key="13">
    <source>
        <dbReference type="Google" id="ProtNLM"/>
    </source>
</evidence>
<keyword evidence="6" id="KW-0560">Oxidoreductase</keyword>
<keyword evidence="12" id="KW-1185">Reference proteome</keyword>
<dbReference type="CDD" id="cd11065">
    <property type="entry name" value="CYP64-like"/>
    <property type="match status" value="1"/>
</dbReference>
<dbReference type="OrthoDB" id="2789670at2759"/>
<protein>
    <recommendedName>
        <fullName evidence="13">Cytochrome P450</fullName>
    </recommendedName>
</protein>
<dbReference type="AlphaFoldDB" id="A0A409W9T3"/>
<keyword evidence="8" id="KW-0503">Monooxygenase</keyword>
<evidence type="ECO:0000256" key="7">
    <source>
        <dbReference type="ARBA" id="ARBA00023004"/>
    </source>
</evidence>
<evidence type="ECO:0000256" key="5">
    <source>
        <dbReference type="ARBA" id="ARBA00022723"/>
    </source>
</evidence>
<gene>
    <name evidence="11" type="ORF">CVT26_014792</name>
</gene>
<dbReference type="Pfam" id="PF00067">
    <property type="entry name" value="p450"/>
    <property type="match status" value="1"/>
</dbReference>
<reference evidence="11 12" key="1">
    <citation type="journal article" date="2018" name="Evol. Lett.">
        <title>Horizontal gene cluster transfer increased hallucinogenic mushroom diversity.</title>
        <authorList>
            <person name="Reynolds H.T."/>
            <person name="Vijayakumar V."/>
            <person name="Gluck-Thaler E."/>
            <person name="Korotkin H.B."/>
            <person name="Matheny P.B."/>
            <person name="Slot J.C."/>
        </authorList>
    </citation>
    <scope>NUCLEOTIDE SEQUENCE [LARGE SCALE GENOMIC DNA]</scope>
    <source>
        <strain evidence="11 12">SRW20</strain>
    </source>
</reference>
<dbReference type="GO" id="GO:0004497">
    <property type="term" value="F:monooxygenase activity"/>
    <property type="evidence" value="ECO:0007669"/>
    <property type="project" value="UniProtKB-KW"/>
</dbReference>
<dbReference type="GO" id="GO:0005506">
    <property type="term" value="F:iron ion binding"/>
    <property type="evidence" value="ECO:0007669"/>
    <property type="project" value="InterPro"/>
</dbReference>
<evidence type="ECO:0000256" key="4">
    <source>
        <dbReference type="ARBA" id="ARBA00022617"/>
    </source>
</evidence>
<dbReference type="STRING" id="231916.A0A409W9T3"/>
<dbReference type="SUPFAM" id="SSF48264">
    <property type="entry name" value="Cytochrome P450"/>
    <property type="match status" value="1"/>
</dbReference>
<keyword evidence="4 9" id="KW-0349">Heme</keyword>
<comment type="cofactor">
    <cofactor evidence="1 9">
        <name>heme</name>
        <dbReference type="ChEBI" id="CHEBI:30413"/>
    </cofactor>
</comment>
<evidence type="ECO:0000313" key="12">
    <source>
        <dbReference type="Proteomes" id="UP000284706"/>
    </source>
</evidence>
<comment type="similarity">
    <text evidence="3">Belongs to the cytochrome P450 family.</text>
</comment>
<dbReference type="GO" id="GO:0020037">
    <property type="term" value="F:heme binding"/>
    <property type="evidence" value="ECO:0007669"/>
    <property type="project" value="InterPro"/>
</dbReference>
<feature type="chain" id="PRO_5018981493" description="Cytochrome P450" evidence="10">
    <location>
        <begin position="24"/>
        <end position="515"/>
    </location>
</feature>
<comment type="caution">
    <text evidence="11">The sequence shown here is derived from an EMBL/GenBank/DDBJ whole genome shotgun (WGS) entry which is preliminary data.</text>
</comment>
<evidence type="ECO:0000256" key="10">
    <source>
        <dbReference type="SAM" id="SignalP"/>
    </source>
</evidence>
<dbReference type="InterPro" id="IPR002401">
    <property type="entry name" value="Cyt_P450_E_grp-I"/>
</dbReference>
<feature type="signal peptide" evidence="10">
    <location>
        <begin position="1"/>
        <end position="23"/>
    </location>
</feature>
<evidence type="ECO:0000256" key="9">
    <source>
        <dbReference type="PIRSR" id="PIRSR602401-1"/>
    </source>
</evidence>
<organism evidence="11 12">
    <name type="scientific">Gymnopilus dilepis</name>
    <dbReference type="NCBI Taxonomy" id="231916"/>
    <lineage>
        <taxon>Eukaryota</taxon>
        <taxon>Fungi</taxon>
        <taxon>Dikarya</taxon>
        <taxon>Basidiomycota</taxon>
        <taxon>Agaricomycotina</taxon>
        <taxon>Agaricomycetes</taxon>
        <taxon>Agaricomycetidae</taxon>
        <taxon>Agaricales</taxon>
        <taxon>Agaricineae</taxon>
        <taxon>Hymenogastraceae</taxon>
        <taxon>Gymnopilus</taxon>
    </lineage>
</organism>
<name>A0A409W9T3_9AGAR</name>
<dbReference type="GO" id="GO:0016705">
    <property type="term" value="F:oxidoreductase activity, acting on paired donors, with incorporation or reduction of molecular oxygen"/>
    <property type="evidence" value="ECO:0007669"/>
    <property type="project" value="InterPro"/>
</dbReference>
<dbReference type="InterPro" id="IPR050364">
    <property type="entry name" value="Cytochrome_P450_fung"/>
</dbReference>
<dbReference type="PANTHER" id="PTHR46300">
    <property type="entry name" value="P450, PUTATIVE (EUROFUNG)-RELATED-RELATED"/>
    <property type="match status" value="1"/>
</dbReference>
<dbReference type="PANTHER" id="PTHR46300:SF7">
    <property type="entry name" value="P450, PUTATIVE (EUROFUNG)-RELATED"/>
    <property type="match status" value="1"/>
</dbReference>